<comment type="caution">
    <text evidence="2">The sequence shown here is derived from an EMBL/GenBank/DDBJ whole genome shotgun (WGS) entry which is preliminary data.</text>
</comment>
<dbReference type="AlphaFoldDB" id="A0A1F5WTC8"/>
<dbReference type="SMART" id="SM00858">
    <property type="entry name" value="SAF"/>
    <property type="match status" value="1"/>
</dbReference>
<dbReference type="PANTHER" id="PTHR42966">
    <property type="entry name" value="N-ACETYLNEURAMINATE SYNTHASE"/>
    <property type="match status" value="1"/>
</dbReference>
<dbReference type="Proteomes" id="UP000178425">
    <property type="component" value="Unassembled WGS sequence"/>
</dbReference>
<dbReference type="Gene3D" id="3.20.20.70">
    <property type="entry name" value="Aldolase class I"/>
    <property type="match status" value="1"/>
</dbReference>
<feature type="domain" description="AFP-like" evidence="1">
    <location>
        <begin position="300"/>
        <end position="358"/>
    </location>
</feature>
<dbReference type="EMBL" id="MFHI01000016">
    <property type="protein sequence ID" value="OGF78897.1"/>
    <property type="molecule type" value="Genomic_DNA"/>
</dbReference>
<sequence>MLNKQNLPSKIKVGDRWVGEGEPNFIIAEIGNNHNGEIDLARKAVTEAARLGADAVKFQKREIDEVFTKAMQAVPQTNSRALGKTYGEYRKKQELKDEELKEMKILAHSLGMAFFVTPFDLKSAKILAGIGMDAWKIASFDLNHLDLLEFVAKQNQPIFFSTGMANDEEVDSAVNTILKYNNQLIINHCVSIYPTPDADLNLGAVVFFKEKYSPLPIGYSGHEIGFIPTIAAVALGACTVERHFTLDKSLPGPDHSTVSLDPPEFGEMVHQIRRIEKAVADKKKYLHEKEIGIRNKHGKSIVSKTAIPFGTLVTKDMLTCKSPGNGLKPTVMDKVIGSVARVDIPEDTVLTEEMIIFS</sequence>
<dbReference type="InterPro" id="IPR057736">
    <property type="entry name" value="SAF_PseI/NeuA/NeuB"/>
</dbReference>
<accession>A0A1F5WTC8</accession>
<organism evidence="2 3">
    <name type="scientific">Candidatus Giovannonibacteria bacterium RIFCSPHIGHO2_02_43_13</name>
    <dbReference type="NCBI Taxonomy" id="1798330"/>
    <lineage>
        <taxon>Bacteria</taxon>
        <taxon>Candidatus Giovannoniibacteriota</taxon>
    </lineage>
</organism>
<dbReference type="GO" id="GO:0016051">
    <property type="term" value="P:carbohydrate biosynthetic process"/>
    <property type="evidence" value="ECO:0007669"/>
    <property type="project" value="InterPro"/>
</dbReference>
<evidence type="ECO:0000313" key="2">
    <source>
        <dbReference type="EMBL" id="OGF78897.1"/>
    </source>
</evidence>
<dbReference type="InterPro" id="IPR013132">
    <property type="entry name" value="PseI/NeuA/B-like_N"/>
</dbReference>
<gene>
    <name evidence="2" type="ORF">A2W54_02465</name>
</gene>
<dbReference type="Pfam" id="PF08666">
    <property type="entry name" value="SAF"/>
    <property type="match status" value="1"/>
</dbReference>
<dbReference type="SUPFAM" id="SSF51569">
    <property type="entry name" value="Aldolase"/>
    <property type="match status" value="1"/>
</dbReference>
<evidence type="ECO:0000313" key="3">
    <source>
        <dbReference type="Proteomes" id="UP000178425"/>
    </source>
</evidence>
<dbReference type="GO" id="GO:0047444">
    <property type="term" value="F:N-acylneuraminate-9-phosphate synthase activity"/>
    <property type="evidence" value="ECO:0007669"/>
    <property type="project" value="TreeGrafter"/>
</dbReference>
<dbReference type="SUPFAM" id="SSF51269">
    <property type="entry name" value="AFP III-like domain"/>
    <property type="match status" value="1"/>
</dbReference>
<dbReference type="PROSITE" id="PS50844">
    <property type="entry name" value="AFP_LIKE"/>
    <property type="match status" value="1"/>
</dbReference>
<evidence type="ECO:0000259" key="1">
    <source>
        <dbReference type="PROSITE" id="PS50844"/>
    </source>
</evidence>
<dbReference type="InterPro" id="IPR036732">
    <property type="entry name" value="AFP_Neu5c_C_sf"/>
</dbReference>
<protein>
    <recommendedName>
        <fullName evidence="1">AFP-like domain-containing protein</fullName>
    </recommendedName>
</protein>
<proteinExistence type="predicted"/>
<dbReference type="Gene3D" id="3.90.1210.10">
    <property type="entry name" value="Antifreeze-like/N-acetylneuraminic acid synthase C-terminal domain"/>
    <property type="match status" value="1"/>
</dbReference>
<dbReference type="InterPro" id="IPR006190">
    <property type="entry name" value="SAF_AFP_Neu5Ac"/>
</dbReference>
<dbReference type="InterPro" id="IPR013974">
    <property type="entry name" value="SAF"/>
</dbReference>
<name>A0A1F5WTC8_9BACT</name>
<dbReference type="PANTHER" id="PTHR42966:SF1">
    <property type="entry name" value="SIALIC ACID SYNTHASE"/>
    <property type="match status" value="1"/>
</dbReference>
<dbReference type="CDD" id="cd11615">
    <property type="entry name" value="SAF_NeuB_like"/>
    <property type="match status" value="1"/>
</dbReference>
<dbReference type="InterPro" id="IPR013785">
    <property type="entry name" value="Aldolase_TIM"/>
</dbReference>
<dbReference type="InterPro" id="IPR051690">
    <property type="entry name" value="PseI-like"/>
</dbReference>
<reference evidence="2 3" key="1">
    <citation type="journal article" date="2016" name="Nat. Commun.">
        <title>Thousands of microbial genomes shed light on interconnected biogeochemical processes in an aquifer system.</title>
        <authorList>
            <person name="Anantharaman K."/>
            <person name="Brown C.T."/>
            <person name="Hug L.A."/>
            <person name="Sharon I."/>
            <person name="Castelle C.J."/>
            <person name="Probst A.J."/>
            <person name="Thomas B.C."/>
            <person name="Singh A."/>
            <person name="Wilkins M.J."/>
            <person name="Karaoz U."/>
            <person name="Brodie E.L."/>
            <person name="Williams K.H."/>
            <person name="Hubbard S.S."/>
            <person name="Banfield J.F."/>
        </authorList>
    </citation>
    <scope>NUCLEOTIDE SEQUENCE [LARGE SCALE GENOMIC DNA]</scope>
</reference>
<dbReference type="Pfam" id="PF03102">
    <property type="entry name" value="NeuB"/>
    <property type="match status" value="1"/>
</dbReference>